<dbReference type="SUPFAM" id="SSF144074">
    <property type="entry name" value="E2F-DP heterodimerization region"/>
    <property type="match status" value="1"/>
</dbReference>
<keyword evidence="3 5" id="KW-0238">DNA-binding</keyword>
<organism evidence="8 9">
    <name type="scientific">Paraglomus brasilianum</name>
    <dbReference type="NCBI Taxonomy" id="144538"/>
    <lineage>
        <taxon>Eukaryota</taxon>
        <taxon>Fungi</taxon>
        <taxon>Fungi incertae sedis</taxon>
        <taxon>Mucoromycota</taxon>
        <taxon>Glomeromycotina</taxon>
        <taxon>Glomeromycetes</taxon>
        <taxon>Paraglomerales</taxon>
        <taxon>Paraglomeraceae</taxon>
        <taxon>Paraglomus</taxon>
    </lineage>
</organism>
<evidence type="ECO:0000256" key="3">
    <source>
        <dbReference type="ARBA" id="ARBA00023125"/>
    </source>
</evidence>
<evidence type="ECO:0000313" key="9">
    <source>
        <dbReference type="Proteomes" id="UP000789739"/>
    </source>
</evidence>
<comment type="subcellular location">
    <subcellularLocation>
        <location evidence="5">Nucleus</location>
    </subcellularLocation>
</comment>
<dbReference type="InterPro" id="IPR003316">
    <property type="entry name" value="E2F_WHTH_DNA-bd_dom"/>
</dbReference>
<dbReference type="GO" id="GO:0090575">
    <property type="term" value="C:RNA polymerase II transcription regulator complex"/>
    <property type="evidence" value="ECO:0007669"/>
    <property type="project" value="TreeGrafter"/>
</dbReference>
<feature type="domain" description="E2F/DP family winged-helix DNA-binding" evidence="7">
    <location>
        <begin position="58"/>
        <end position="123"/>
    </location>
</feature>
<evidence type="ECO:0000256" key="5">
    <source>
        <dbReference type="RuleBase" id="RU003796"/>
    </source>
</evidence>
<gene>
    <name evidence="8" type="ORF">PBRASI_LOCUS3760</name>
</gene>
<sequence>MSKDHRTNIRREVAKAMLSPVRANTYPQMRRKAYTKRQSLDLTPDAPNQTSPNATSCRYDSSLGLLTKKFVCLLKESKDGDLDLNTAATALNVQKRRIYDITNVLEGVCLIEKNSKNHVRWKGPPQQTAMGLRTDYKKRIEALKKANAALGLQKRQLEKTSEIIESDMKAIFENEQTRRLAVVYQSDIENVTAPRDELVIAVNTCNRAELQIPDPVEVDQPNQQGYKVHVYQPPNDTVNIYNLTSSHPNVTTSNRLKEYEFGYARQNSRDLLRFDDYNYQRRVTTEFRMC</sequence>
<reference evidence="8" key="1">
    <citation type="submission" date="2021-06" db="EMBL/GenBank/DDBJ databases">
        <authorList>
            <person name="Kallberg Y."/>
            <person name="Tangrot J."/>
            <person name="Rosling A."/>
        </authorList>
    </citation>
    <scope>NUCLEOTIDE SEQUENCE</scope>
    <source>
        <strain evidence="8">BR232B</strain>
    </source>
</reference>
<dbReference type="InterPro" id="IPR037241">
    <property type="entry name" value="E2F-DP_heterodim"/>
</dbReference>
<dbReference type="InterPro" id="IPR036390">
    <property type="entry name" value="WH_DNA-bd_sf"/>
</dbReference>
<evidence type="ECO:0000256" key="6">
    <source>
        <dbReference type="SAM" id="MobiDB-lite"/>
    </source>
</evidence>
<dbReference type="GO" id="GO:0000978">
    <property type="term" value="F:RNA polymerase II cis-regulatory region sequence-specific DNA binding"/>
    <property type="evidence" value="ECO:0007669"/>
    <property type="project" value="InterPro"/>
</dbReference>
<name>A0A9N9AAS6_9GLOM</name>
<feature type="region of interest" description="Disordered" evidence="6">
    <location>
        <begin position="36"/>
        <end position="55"/>
    </location>
</feature>
<proteinExistence type="inferred from homology"/>
<comment type="caution">
    <text evidence="8">The sequence shown here is derived from an EMBL/GenBank/DDBJ whole genome shotgun (WGS) entry which is preliminary data.</text>
</comment>
<dbReference type="FunFam" id="1.10.10.10:FF:000008">
    <property type="entry name" value="E2F transcription factor 1"/>
    <property type="match status" value="1"/>
</dbReference>
<dbReference type="EMBL" id="CAJVPI010000352">
    <property type="protein sequence ID" value="CAG8523695.1"/>
    <property type="molecule type" value="Genomic_DNA"/>
</dbReference>
<dbReference type="SUPFAM" id="SSF46785">
    <property type="entry name" value="Winged helix' DNA-binding domain"/>
    <property type="match status" value="1"/>
</dbReference>
<keyword evidence="5" id="KW-0539">Nucleus</keyword>
<dbReference type="Gene3D" id="1.10.10.10">
    <property type="entry name" value="Winged helix-like DNA-binding domain superfamily/Winged helix DNA-binding domain"/>
    <property type="match status" value="1"/>
</dbReference>
<keyword evidence="2 5" id="KW-0805">Transcription regulation</keyword>
<protein>
    <submittedName>
        <fullName evidence="8">6573_t:CDS:1</fullName>
    </submittedName>
</protein>
<keyword evidence="9" id="KW-1185">Reference proteome</keyword>
<dbReference type="PANTHER" id="PTHR12081:SF18">
    <property type="entry name" value="TRANSCRIPTION FACTOR E2F2-RELATED"/>
    <property type="match status" value="1"/>
</dbReference>
<evidence type="ECO:0000256" key="4">
    <source>
        <dbReference type="ARBA" id="ARBA00023163"/>
    </source>
</evidence>
<dbReference type="Gene3D" id="6.10.250.540">
    <property type="match status" value="1"/>
</dbReference>
<dbReference type="Pfam" id="PF02319">
    <property type="entry name" value="WHD_E2F_TDP"/>
    <property type="match status" value="1"/>
</dbReference>
<keyword evidence="4 5" id="KW-0804">Transcription</keyword>
<dbReference type="InterPro" id="IPR015633">
    <property type="entry name" value="E2F"/>
</dbReference>
<dbReference type="AlphaFoldDB" id="A0A9N9AAS6"/>
<evidence type="ECO:0000259" key="7">
    <source>
        <dbReference type="SMART" id="SM01372"/>
    </source>
</evidence>
<accession>A0A9N9AAS6</accession>
<comment type="similarity">
    <text evidence="1 5">Belongs to the E2F/DP family.</text>
</comment>
<dbReference type="Proteomes" id="UP000789739">
    <property type="component" value="Unassembled WGS sequence"/>
</dbReference>
<dbReference type="GO" id="GO:0000981">
    <property type="term" value="F:DNA-binding transcription factor activity, RNA polymerase II-specific"/>
    <property type="evidence" value="ECO:0007669"/>
    <property type="project" value="TreeGrafter"/>
</dbReference>
<dbReference type="PANTHER" id="PTHR12081">
    <property type="entry name" value="TRANSCRIPTION FACTOR E2F"/>
    <property type="match status" value="1"/>
</dbReference>
<dbReference type="OrthoDB" id="1743261at2759"/>
<evidence type="ECO:0000313" key="8">
    <source>
        <dbReference type="EMBL" id="CAG8523695.1"/>
    </source>
</evidence>
<evidence type="ECO:0000256" key="2">
    <source>
        <dbReference type="ARBA" id="ARBA00023015"/>
    </source>
</evidence>
<dbReference type="SMART" id="SM01372">
    <property type="entry name" value="E2F_TDP"/>
    <property type="match status" value="1"/>
</dbReference>
<dbReference type="InterPro" id="IPR036388">
    <property type="entry name" value="WH-like_DNA-bd_sf"/>
</dbReference>
<evidence type="ECO:0000256" key="1">
    <source>
        <dbReference type="ARBA" id="ARBA00010940"/>
    </source>
</evidence>